<keyword evidence="3" id="KW-0597">Phosphoprotein</keyword>
<keyword evidence="7 8" id="KW-0472">Membrane</keyword>
<proteinExistence type="predicted"/>
<dbReference type="Proteomes" id="UP000199072">
    <property type="component" value="Unassembled WGS sequence"/>
</dbReference>
<evidence type="ECO:0000256" key="3">
    <source>
        <dbReference type="ARBA" id="ARBA00022553"/>
    </source>
</evidence>
<dbReference type="CDD" id="cd00075">
    <property type="entry name" value="HATPase"/>
    <property type="match status" value="1"/>
</dbReference>
<keyword evidence="8" id="KW-0812">Transmembrane</keyword>
<feature type="transmembrane region" description="Helical" evidence="8">
    <location>
        <begin position="30"/>
        <end position="51"/>
    </location>
</feature>
<dbReference type="Pfam" id="PF00512">
    <property type="entry name" value="HisKA"/>
    <property type="match status" value="1"/>
</dbReference>
<dbReference type="InterPro" id="IPR036097">
    <property type="entry name" value="HisK_dim/P_sf"/>
</dbReference>
<dbReference type="Gene3D" id="3.30.565.10">
    <property type="entry name" value="Histidine kinase-like ATPase, C-terminal domain"/>
    <property type="match status" value="1"/>
</dbReference>
<keyword evidence="5 10" id="KW-0418">Kinase</keyword>
<feature type="domain" description="Histidine kinase" evidence="9">
    <location>
        <begin position="122"/>
        <end position="341"/>
    </location>
</feature>
<dbReference type="RefSeq" id="WP_091149097.1">
    <property type="nucleotide sequence ID" value="NZ_FNAI01000004.1"/>
</dbReference>
<dbReference type="FunFam" id="1.10.287.130:FF:000001">
    <property type="entry name" value="Two-component sensor histidine kinase"/>
    <property type="match status" value="1"/>
</dbReference>
<evidence type="ECO:0000256" key="7">
    <source>
        <dbReference type="ARBA" id="ARBA00023136"/>
    </source>
</evidence>
<dbReference type="Pfam" id="PF02518">
    <property type="entry name" value="HATPase_c"/>
    <property type="match status" value="1"/>
</dbReference>
<dbReference type="InterPro" id="IPR050351">
    <property type="entry name" value="BphY/WalK/GraS-like"/>
</dbReference>
<reference evidence="10 11" key="1">
    <citation type="submission" date="2016-10" db="EMBL/GenBank/DDBJ databases">
        <authorList>
            <person name="de Groot N.N."/>
        </authorList>
    </citation>
    <scope>NUCLEOTIDE SEQUENCE [LARGE SCALE GENOMIC DNA]</scope>
    <source>
        <strain evidence="10 11">47C3B</strain>
    </source>
</reference>
<dbReference type="InterPro" id="IPR036890">
    <property type="entry name" value="HATPase_C_sf"/>
</dbReference>
<accession>A0A1G7AIL3</accession>
<dbReference type="SUPFAM" id="SSF55874">
    <property type="entry name" value="ATPase domain of HSP90 chaperone/DNA topoisomerase II/histidine kinase"/>
    <property type="match status" value="1"/>
</dbReference>
<evidence type="ECO:0000256" key="6">
    <source>
        <dbReference type="ARBA" id="ARBA00023012"/>
    </source>
</evidence>
<sequence>MNLRVLVLITAVGVALTLSAVNFYFQHKWYDVMITFTATLVVSYIVFYYLIEKYIYSRIKLIYKLIHNLKLGRDLRDALGEHVSANPIDDVEQEVKEWAKQKKSEIDELRKQEKFRRDFLSNISHEFKTPLFAIQGYIEALQDDDFDDRELARQFLDKASKNVDRLSYLIKDLDEISKLESGEIPINYTKFKINDLIKEVFESLEIKGKQYKIKLVFKQKYDDGIIVYADREKIRQVLVNLIDNSFKYGKEEGNTSVSIFVLHDQVLVEVTDDGIGIEEKFLPRLFERFYRTDTSRSRQIGGSGLGLAIVKHIIEAHQQTINVRSTEGLGSTFGFTVELAKQNLPFPHIPVLKS</sequence>
<dbReference type="GO" id="GO:0004721">
    <property type="term" value="F:phosphoprotein phosphatase activity"/>
    <property type="evidence" value="ECO:0007669"/>
    <property type="project" value="TreeGrafter"/>
</dbReference>
<dbReference type="EC" id="2.7.13.3" evidence="2"/>
<dbReference type="GO" id="GO:0005886">
    <property type="term" value="C:plasma membrane"/>
    <property type="evidence" value="ECO:0007669"/>
    <property type="project" value="TreeGrafter"/>
</dbReference>
<dbReference type="SMART" id="SM00388">
    <property type="entry name" value="HisKA"/>
    <property type="match status" value="1"/>
</dbReference>
<evidence type="ECO:0000313" key="11">
    <source>
        <dbReference type="Proteomes" id="UP000199072"/>
    </source>
</evidence>
<dbReference type="OrthoDB" id="9813151at2"/>
<dbReference type="FunFam" id="3.30.565.10:FF:000006">
    <property type="entry name" value="Sensor histidine kinase WalK"/>
    <property type="match status" value="1"/>
</dbReference>
<evidence type="ECO:0000313" key="10">
    <source>
        <dbReference type="EMBL" id="SDE14639.1"/>
    </source>
</evidence>
<protein>
    <recommendedName>
        <fullName evidence="2">histidine kinase</fullName>
        <ecNumber evidence="2">2.7.13.3</ecNumber>
    </recommendedName>
</protein>
<evidence type="ECO:0000256" key="5">
    <source>
        <dbReference type="ARBA" id="ARBA00022777"/>
    </source>
</evidence>
<dbReference type="SUPFAM" id="SSF47384">
    <property type="entry name" value="Homodimeric domain of signal transducing histidine kinase"/>
    <property type="match status" value="1"/>
</dbReference>
<dbReference type="AlphaFoldDB" id="A0A1G7AIL3"/>
<organism evidence="10 11">
    <name type="scientific">Mucilaginibacter pineti</name>
    <dbReference type="NCBI Taxonomy" id="1391627"/>
    <lineage>
        <taxon>Bacteria</taxon>
        <taxon>Pseudomonadati</taxon>
        <taxon>Bacteroidota</taxon>
        <taxon>Sphingobacteriia</taxon>
        <taxon>Sphingobacteriales</taxon>
        <taxon>Sphingobacteriaceae</taxon>
        <taxon>Mucilaginibacter</taxon>
    </lineage>
</organism>
<dbReference type="Gene3D" id="1.10.287.130">
    <property type="match status" value="1"/>
</dbReference>
<dbReference type="EMBL" id="FNAI01000004">
    <property type="protein sequence ID" value="SDE14639.1"/>
    <property type="molecule type" value="Genomic_DNA"/>
</dbReference>
<dbReference type="InterPro" id="IPR005467">
    <property type="entry name" value="His_kinase_dom"/>
</dbReference>
<evidence type="ECO:0000256" key="4">
    <source>
        <dbReference type="ARBA" id="ARBA00022679"/>
    </source>
</evidence>
<dbReference type="STRING" id="1391627.SAMN05216464_104119"/>
<dbReference type="PANTHER" id="PTHR45453:SF1">
    <property type="entry name" value="PHOSPHATE REGULON SENSOR PROTEIN PHOR"/>
    <property type="match status" value="1"/>
</dbReference>
<keyword evidence="6" id="KW-0902">Two-component regulatory system</keyword>
<evidence type="ECO:0000259" key="9">
    <source>
        <dbReference type="PROSITE" id="PS50109"/>
    </source>
</evidence>
<keyword evidence="11" id="KW-1185">Reference proteome</keyword>
<evidence type="ECO:0000256" key="1">
    <source>
        <dbReference type="ARBA" id="ARBA00000085"/>
    </source>
</evidence>
<dbReference type="GO" id="GO:0000155">
    <property type="term" value="F:phosphorelay sensor kinase activity"/>
    <property type="evidence" value="ECO:0007669"/>
    <property type="project" value="InterPro"/>
</dbReference>
<comment type="catalytic activity">
    <reaction evidence="1">
        <text>ATP + protein L-histidine = ADP + protein N-phospho-L-histidine.</text>
        <dbReference type="EC" id="2.7.13.3"/>
    </reaction>
</comment>
<dbReference type="PRINTS" id="PR00344">
    <property type="entry name" value="BCTRLSENSOR"/>
</dbReference>
<dbReference type="PROSITE" id="PS50109">
    <property type="entry name" value="HIS_KIN"/>
    <property type="match status" value="1"/>
</dbReference>
<gene>
    <name evidence="10" type="ORF">SAMN05216464_104119</name>
</gene>
<dbReference type="PANTHER" id="PTHR45453">
    <property type="entry name" value="PHOSPHATE REGULON SENSOR PROTEIN PHOR"/>
    <property type="match status" value="1"/>
</dbReference>
<dbReference type="GO" id="GO:0016036">
    <property type="term" value="P:cellular response to phosphate starvation"/>
    <property type="evidence" value="ECO:0007669"/>
    <property type="project" value="TreeGrafter"/>
</dbReference>
<dbReference type="CDD" id="cd00082">
    <property type="entry name" value="HisKA"/>
    <property type="match status" value="1"/>
</dbReference>
<keyword evidence="4" id="KW-0808">Transferase</keyword>
<dbReference type="InterPro" id="IPR004358">
    <property type="entry name" value="Sig_transdc_His_kin-like_C"/>
</dbReference>
<dbReference type="SMART" id="SM00387">
    <property type="entry name" value="HATPase_c"/>
    <property type="match status" value="1"/>
</dbReference>
<dbReference type="InterPro" id="IPR003594">
    <property type="entry name" value="HATPase_dom"/>
</dbReference>
<keyword evidence="8" id="KW-1133">Transmembrane helix</keyword>
<evidence type="ECO:0000256" key="2">
    <source>
        <dbReference type="ARBA" id="ARBA00012438"/>
    </source>
</evidence>
<name>A0A1G7AIL3_9SPHI</name>
<dbReference type="InterPro" id="IPR003661">
    <property type="entry name" value="HisK_dim/P_dom"/>
</dbReference>
<evidence type="ECO:0000256" key="8">
    <source>
        <dbReference type="SAM" id="Phobius"/>
    </source>
</evidence>